<comment type="caution">
    <text evidence="4">The sequence shown here is derived from an EMBL/GenBank/DDBJ whole genome shotgun (WGS) entry which is preliminary data.</text>
</comment>
<evidence type="ECO:0000256" key="1">
    <source>
        <dbReference type="ARBA" id="ARBA00009995"/>
    </source>
</evidence>
<sequence>MNLPHKNSANSEFQLPDFPEAGNFHVSQLTLAVLMAEHTDPVTDFQRKNIQTWSNADALLFNTVEELDRLGLNYFRREFGIPVWAIGPLLLPDLERETQLSAEECIKWLDTKEASSTIYISFGSHSTITASQIKSLAKALEISGRSFIWVVRPPLGFDENAEFVVEQWLPEGRLRGGDRGLIVSKWAPQVEILSHKSVGAFVTHCGWNSVVEALENAVPLIGWPMAAEQFYNAKLLVEKVGVCVEVARGTGFDVREEEIVDKIEMVMGESERGLEIRKKCLEIREFLRDAVRDEEDYKGSSVKAMHEFFNAALLY</sequence>
<evidence type="ECO:0000256" key="3">
    <source>
        <dbReference type="RuleBase" id="RU003718"/>
    </source>
</evidence>
<dbReference type="AlphaFoldDB" id="A0AAD4IQN9"/>
<dbReference type="GO" id="GO:0035251">
    <property type="term" value="F:UDP-glucosyltransferase activity"/>
    <property type="evidence" value="ECO:0007669"/>
    <property type="project" value="TreeGrafter"/>
</dbReference>
<dbReference type="Proteomes" id="UP001190926">
    <property type="component" value="Unassembled WGS sequence"/>
</dbReference>
<gene>
    <name evidence="4" type="ORF">C2S53_017073</name>
</gene>
<dbReference type="Pfam" id="PF00201">
    <property type="entry name" value="UDPGT"/>
    <property type="match status" value="1"/>
</dbReference>
<accession>A0AAD4IQN9</accession>
<dbReference type="FunFam" id="3.40.50.2000:FF:000064">
    <property type="entry name" value="Glycosyltransferase"/>
    <property type="match status" value="1"/>
</dbReference>
<dbReference type="PROSITE" id="PS00375">
    <property type="entry name" value="UDPGT"/>
    <property type="match status" value="1"/>
</dbReference>
<evidence type="ECO:0000313" key="4">
    <source>
        <dbReference type="EMBL" id="KAH6757205.1"/>
    </source>
</evidence>
<reference evidence="4 5" key="1">
    <citation type="journal article" date="2021" name="Nat. Commun.">
        <title>Incipient diploidization of the medicinal plant Perilla within 10,000 years.</title>
        <authorList>
            <person name="Zhang Y."/>
            <person name="Shen Q."/>
            <person name="Leng L."/>
            <person name="Zhang D."/>
            <person name="Chen S."/>
            <person name="Shi Y."/>
            <person name="Ning Z."/>
            <person name="Chen S."/>
        </authorList>
    </citation>
    <scope>NUCLEOTIDE SEQUENCE [LARGE SCALE GENOMIC DNA]</scope>
    <source>
        <strain evidence="5">cv. PC099</strain>
    </source>
</reference>
<organism evidence="4 5">
    <name type="scientific">Perilla frutescens var. hirtella</name>
    <name type="common">Perilla citriodora</name>
    <name type="synonym">Perilla setoyensis</name>
    <dbReference type="NCBI Taxonomy" id="608512"/>
    <lineage>
        <taxon>Eukaryota</taxon>
        <taxon>Viridiplantae</taxon>
        <taxon>Streptophyta</taxon>
        <taxon>Embryophyta</taxon>
        <taxon>Tracheophyta</taxon>
        <taxon>Spermatophyta</taxon>
        <taxon>Magnoliopsida</taxon>
        <taxon>eudicotyledons</taxon>
        <taxon>Gunneridae</taxon>
        <taxon>Pentapetalae</taxon>
        <taxon>asterids</taxon>
        <taxon>lamiids</taxon>
        <taxon>Lamiales</taxon>
        <taxon>Lamiaceae</taxon>
        <taxon>Nepetoideae</taxon>
        <taxon>Elsholtzieae</taxon>
        <taxon>Perilla</taxon>
    </lineage>
</organism>
<dbReference type="PANTHER" id="PTHR48047">
    <property type="entry name" value="GLYCOSYLTRANSFERASE"/>
    <property type="match status" value="1"/>
</dbReference>
<dbReference type="Gene3D" id="3.40.50.2000">
    <property type="entry name" value="Glycogen Phosphorylase B"/>
    <property type="match status" value="2"/>
</dbReference>
<dbReference type="InterPro" id="IPR002213">
    <property type="entry name" value="UDP_glucos_trans"/>
</dbReference>
<dbReference type="CDD" id="cd03784">
    <property type="entry name" value="GT1_Gtf-like"/>
    <property type="match status" value="1"/>
</dbReference>
<evidence type="ECO:0008006" key="6">
    <source>
        <dbReference type="Google" id="ProtNLM"/>
    </source>
</evidence>
<evidence type="ECO:0000256" key="2">
    <source>
        <dbReference type="ARBA" id="ARBA00022679"/>
    </source>
</evidence>
<proteinExistence type="inferred from homology"/>
<keyword evidence="3" id="KW-0328">Glycosyltransferase</keyword>
<dbReference type="SUPFAM" id="SSF53756">
    <property type="entry name" value="UDP-Glycosyltransferase/glycogen phosphorylase"/>
    <property type="match status" value="1"/>
</dbReference>
<dbReference type="PANTHER" id="PTHR48047:SF61">
    <property type="entry name" value="OS04G0273600 PROTEIN"/>
    <property type="match status" value="1"/>
</dbReference>
<comment type="similarity">
    <text evidence="1 3">Belongs to the UDP-glycosyltransferase family.</text>
</comment>
<keyword evidence="2 3" id="KW-0808">Transferase</keyword>
<protein>
    <recommendedName>
        <fullName evidence="6">UDP-glycosyltransferases domain-containing protein</fullName>
    </recommendedName>
</protein>
<keyword evidence="5" id="KW-1185">Reference proteome</keyword>
<evidence type="ECO:0000313" key="5">
    <source>
        <dbReference type="Proteomes" id="UP001190926"/>
    </source>
</evidence>
<dbReference type="EMBL" id="SDAM02029482">
    <property type="protein sequence ID" value="KAH6757205.1"/>
    <property type="molecule type" value="Genomic_DNA"/>
</dbReference>
<name>A0AAD4IQN9_PERFH</name>
<dbReference type="InterPro" id="IPR035595">
    <property type="entry name" value="UDP_glycos_trans_CS"/>
</dbReference>